<gene>
    <name evidence="6" type="ORF">Q4481_03765</name>
</gene>
<dbReference type="PANTHER" id="PTHR12815:SF42">
    <property type="entry name" value="BACTERIAL SURFACE ANTIGEN (D15) DOMAIN-CONTAINING PROTEIN"/>
    <property type="match status" value="1"/>
</dbReference>
<reference evidence="6" key="1">
    <citation type="journal article" date="2015" name="Int. J. Syst. Evol. Microbiol.">
        <title>Rhizobium alvei sp. nov., isolated from a freshwater river.</title>
        <authorList>
            <person name="Sheu S.Y."/>
            <person name="Huang H.W."/>
            <person name="Young C.C."/>
            <person name="Chen W.M."/>
        </authorList>
    </citation>
    <scope>NUCLEOTIDE SEQUENCE</scope>
    <source>
        <strain evidence="6">TNR-22</strain>
    </source>
</reference>
<organism evidence="6 7">
    <name type="scientific">Rhizobium alvei</name>
    <dbReference type="NCBI Taxonomy" id="1132659"/>
    <lineage>
        <taxon>Bacteria</taxon>
        <taxon>Pseudomonadati</taxon>
        <taxon>Pseudomonadota</taxon>
        <taxon>Alphaproteobacteria</taxon>
        <taxon>Hyphomicrobiales</taxon>
        <taxon>Rhizobiaceae</taxon>
        <taxon>Rhizobium/Agrobacterium group</taxon>
        <taxon>Rhizobium</taxon>
    </lineage>
</organism>
<dbReference type="Gene3D" id="3.10.20.310">
    <property type="entry name" value="membrane protein fhac"/>
    <property type="match status" value="1"/>
</dbReference>
<dbReference type="InterPro" id="IPR000184">
    <property type="entry name" value="Bac_surfAg_D15"/>
</dbReference>
<name>A0ABT8YHH3_9HYPH</name>
<dbReference type="Pfam" id="PF01103">
    <property type="entry name" value="Omp85"/>
    <property type="match status" value="1"/>
</dbReference>
<reference evidence="6" key="2">
    <citation type="submission" date="2023-07" db="EMBL/GenBank/DDBJ databases">
        <authorList>
            <person name="Shen H."/>
        </authorList>
    </citation>
    <scope>NUCLEOTIDE SEQUENCE</scope>
    <source>
        <strain evidence="6">TNR-22</strain>
    </source>
</reference>
<dbReference type="InterPro" id="IPR010827">
    <property type="entry name" value="BamA/TamA_POTRA"/>
</dbReference>
<keyword evidence="7" id="KW-1185">Reference proteome</keyword>
<keyword evidence="2" id="KW-1134">Transmembrane beta strand</keyword>
<feature type="domain" description="Bacterial surface antigen (D15)" evidence="4">
    <location>
        <begin position="331"/>
        <end position="632"/>
    </location>
</feature>
<comment type="caution">
    <text evidence="6">The sequence shown here is derived from an EMBL/GenBank/DDBJ whole genome shotgun (WGS) entry which is preliminary data.</text>
</comment>
<sequence>MSKTNRNIRAEGAKIGMAFLLATTLLASPAAAFEIFGWKFFEKEADPAITDPLRYDVTLATGDKDIDEELQDTSALFQDRKDPVNGDLGLVIKARDDRDRLIARLYEDGRYGAVVKVAIDGTDIENLPAVPVFPRDRPVPVNVTVEPGPTFTIGNIHLTGDAARLDPAAYKLVPGGPAGSNLVINAANRMVADLEAEGRPLAKLTERNLVADHETNTVEITIGANGGPVADVGTVKAHGSASVDPEFVETWSRLEPGRRYSPEEIKDASERLRKLGVFSSVAITRPDRLSPDGTIPLDIALVDGKQRYFGVGAQFSSIDGFGFSGYWGHRNLFGKAESLKLSGSVSRLGETWDIQDLTYVTALEFSKPAIFDAYSTLNARLSAEAESPDSYRSKSLTAEANIGYDFSKIDTATFGVDLTLNQSEDEVYGQSRFLTLSKPVSWQRDASNDKLNPTSGYRFNLAATPSYEFLHDNFFTTLEGSVSAYQGLGSEDQVVLAAKLSAGTLLFAPDLADVPATRRFYAGGGGSVRGFGYQEITPYNADGEALGGRSYLLGSFETRIKVTDSVGLVPFIDVGSVTSSSTPGFSDFRAGAGIGLRYATPFGPLRLDVAMPLNPYPGGSRYGIYAGIGQSF</sequence>
<evidence type="ECO:0000313" key="7">
    <source>
        <dbReference type="Proteomes" id="UP001174932"/>
    </source>
</evidence>
<dbReference type="InterPro" id="IPR039910">
    <property type="entry name" value="D15-like"/>
</dbReference>
<evidence type="ECO:0000259" key="5">
    <source>
        <dbReference type="Pfam" id="PF07244"/>
    </source>
</evidence>
<proteinExistence type="predicted"/>
<dbReference type="Gene3D" id="2.40.160.50">
    <property type="entry name" value="membrane protein fhac: a member of the omp85/tpsb transporter family"/>
    <property type="match status" value="1"/>
</dbReference>
<accession>A0ABT8YHH3</accession>
<dbReference type="Pfam" id="PF07244">
    <property type="entry name" value="POTRA"/>
    <property type="match status" value="1"/>
</dbReference>
<feature type="domain" description="POTRA" evidence="5">
    <location>
        <begin position="232"/>
        <end position="298"/>
    </location>
</feature>
<evidence type="ECO:0000256" key="1">
    <source>
        <dbReference type="ARBA" id="ARBA00004370"/>
    </source>
</evidence>
<keyword evidence="3" id="KW-0472">Membrane</keyword>
<keyword evidence="2" id="KW-0812">Transmembrane</keyword>
<dbReference type="RefSeq" id="WP_304374949.1">
    <property type="nucleotide sequence ID" value="NZ_JAUOZU010000003.1"/>
</dbReference>
<dbReference type="PANTHER" id="PTHR12815">
    <property type="entry name" value="SORTING AND ASSEMBLY MACHINERY SAMM50 PROTEIN FAMILY MEMBER"/>
    <property type="match status" value="1"/>
</dbReference>
<protein>
    <submittedName>
        <fullName evidence="6">Autotransporter assembly complex family protein</fullName>
    </submittedName>
</protein>
<evidence type="ECO:0000259" key="4">
    <source>
        <dbReference type="Pfam" id="PF01103"/>
    </source>
</evidence>
<evidence type="ECO:0000256" key="3">
    <source>
        <dbReference type="ARBA" id="ARBA00023136"/>
    </source>
</evidence>
<dbReference type="EMBL" id="JAUOZU010000003">
    <property type="protein sequence ID" value="MDO6963059.1"/>
    <property type="molecule type" value="Genomic_DNA"/>
</dbReference>
<comment type="subcellular location">
    <subcellularLocation>
        <location evidence="1">Membrane</location>
    </subcellularLocation>
</comment>
<dbReference type="Proteomes" id="UP001174932">
    <property type="component" value="Unassembled WGS sequence"/>
</dbReference>
<evidence type="ECO:0000313" key="6">
    <source>
        <dbReference type="EMBL" id="MDO6963059.1"/>
    </source>
</evidence>
<evidence type="ECO:0000256" key="2">
    <source>
        <dbReference type="ARBA" id="ARBA00022452"/>
    </source>
</evidence>